<proteinExistence type="predicted"/>
<accession>A0AAW4UR23</accession>
<reference evidence="1" key="1">
    <citation type="submission" date="2021-10" db="EMBL/GenBank/DDBJ databases">
        <title>Collection of gut derived symbiotic bacterial strains cultured from healthy donors.</title>
        <authorList>
            <person name="Lin H."/>
            <person name="Littmann E."/>
            <person name="Kohout C."/>
            <person name="Pamer E.G."/>
        </authorList>
    </citation>
    <scope>NUCLEOTIDE SEQUENCE</scope>
    <source>
        <strain evidence="1">DFI.7.28A</strain>
    </source>
</reference>
<organism evidence="1 2">
    <name type="scientific">Agathobacter rectalis</name>
    <dbReference type="NCBI Taxonomy" id="39491"/>
    <lineage>
        <taxon>Bacteria</taxon>
        <taxon>Bacillati</taxon>
        <taxon>Bacillota</taxon>
        <taxon>Clostridia</taxon>
        <taxon>Lachnospirales</taxon>
        <taxon>Lachnospiraceae</taxon>
        <taxon>Agathobacter</taxon>
    </lineage>
</organism>
<protein>
    <submittedName>
        <fullName evidence="1">Uncharacterized protein</fullName>
    </submittedName>
</protein>
<evidence type="ECO:0000313" key="2">
    <source>
        <dbReference type="Proteomes" id="UP001197741"/>
    </source>
</evidence>
<comment type="caution">
    <text evidence="1">The sequence shown here is derived from an EMBL/GenBank/DDBJ whole genome shotgun (WGS) entry which is preliminary data.</text>
</comment>
<sequence>MDRHGNTAGDDIITYDQELYPTLRFLDSDNQFAQKEQIPVEVVYAYIEAKIDA</sequence>
<evidence type="ECO:0000313" key="1">
    <source>
        <dbReference type="EMBL" id="MCB6961100.1"/>
    </source>
</evidence>
<dbReference type="AlphaFoldDB" id="A0AAW4UR23"/>
<gene>
    <name evidence="1" type="ORF">LIZ82_09410</name>
</gene>
<name>A0AAW4UR23_9FIRM</name>
<dbReference type="Proteomes" id="UP001197741">
    <property type="component" value="Unassembled WGS sequence"/>
</dbReference>
<dbReference type="EMBL" id="JAJCJQ010000012">
    <property type="protein sequence ID" value="MCB6961100.1"/>
    <property type="molecule type" value="Genomic_DNA"/>
</dbReference>